<keyword evidence="3" id="KW-1185">Reference proteome</keyword>
<evidence type="ECO:0000313" key="1">
    <source>
        <dbReference type="EMBL" id="MBS4185453.1"/>
    </source>
</evidence>
<reference evidence="1" key="1">
    <citation type="submission" date="2021-05" db="EMBL/GenBank/DDBJ databases">
        <title>Novel Bacillus species.</title>
        <authorList>
            <person name="Liu G."/>
        </authorList>
    </citation>
    <scope>NUCLEOTIDE SEQUENCE</scope>
    <source>
        <strain evidence="1 3">FJAT-50051</strain>
    </source>
</reference>
<comment type="caution">
    <text evidence="1">The sequence shown here is derived from an EMBL/GenBank/DDBJ whole genome shotgun (WGS) entry which is preliminary data.</text>
</comment>
<name>A0A942YCE4_9BACI</name>
<dbReference type="RefSeq" id="WP_213145244.1">
    <property type="nucleotide sequence ID" value="NZ_JAGYPE020000045.1"/>
</dbReference>
<dbReference type="Proteomes" id="UP000677265">
    <property type="component" value="Unassembled WGS sequence"/>
</dbReference>
<evidence type="ECO:0000313" key="2">
    <source>
        <dbReference type="EMBL" id="MCH6267927.1"/>
    </source>
</evidence>
<proteinExistence type="predicted"/>
<dbReference type="AlphaFoldDB" id="A0A942YCE4"/>
<dbReference type="EMBL" id="JAGYPE020000045">
    <property type="protein sequence ID" value="MCH6267927.1"/>
    <property type="molecule type" value="Genomic_DNA"/>
</dbReference>
<protein>
    <submittedName>
        <fullName evidence="1">Uncharacterized protein</fullName>
    </submittedName>
</protein>
<organism evidence="1">
    <name type="scientific">Neobacillus citreus</name>
    <dbReference type="NCBI Taxonomy" id="2833578"/>
    <lineage>
        <taxon>Bacteria</taxon>
        <taxon>Bacillati</taxon>
        <taxon>Bacillota</taxon>
        <taxon>Bacilli</taxon>
        <taxon>Bacillales</taxon>
        <taxon>Bacillaceae</taxon>
        <taxon>Neobacillus</taxon>
    </lineage>
</organism>
<evidence type="ECO:0000313" key="3">
    <source>
        <dbReference type="Proteomes" id="UP000677265"/>
    </source>
</evidence>
<sequence>MRNLSRMPFLNMFRPKRRSNGAMWASLLGLGVSAVVYGVTRGKRNNLGLPFKAAVKNMAPNMNFTGMNNAVKNMAPNMNLEGMNNAVKNLVPNMNLDRMDNAALTEFSEELLKSALNNERH</sequence>
<dbReference type="EMBL" id="JAGYPE010000005">
    <property type="protein sequence ID" value="MBS4185453.1"/>
    <property type="molecule type" value="Genomic_DNA"/>
</dbReference>
<gene>
    <name evidence="2" type="ORF">KHB02_020590</name>
    <name evidence="1" type="ORF">KHB02_29135</name>
</gene>
<accession>A0A942YCE4</accession>